<evidence type="ECO:0000313" key="3">
    <source>
        <dbReference type="EMBL" id="ADV61374.1"/>
    </source>
</evidence>
<dbReference type="Pfam" id="PF13247">
    <property type="entry name" value="Fer4_11"/>
    <property type="match status" value="1"/>
</dbReference>
<proteinExistence type="predicted"/>
<feature type="region of interest" description="Disordered" evidence="1">
    <location>
        <begin position="1"/>
        <end position="32"/>
    </location>
</feature>
<dbReference type="PANTHER" id="PTHR42783">
    <property type="entry name" value="GLUTAMATE SYNTHASE [NADPH] SMALL CHAIN"/>
    <property type="match status" value="1"/>
</dbReference>
<reference evidence="3 4" key="2">
    <citation type="journal article" date="2011" name="Stand. Genomic Sci.">
        <title>Complete genome sequence of Isosphaera pallida type strain (IS1B).</title>
        <authorList>
            <consortium name="US DOE Joint Genome Institute (JGI-PGF)"/>
            <person name="Goker M."/>
            <person name="Cleland D."/>
            <person name="Saunders E."/>
            <person name="Lapidus A."/>
            <person name="Nolan M."/>
            <person name="Lucas S."/>
            <person name="Hammon N."/>
            <person name="Deshpande S."/>
            <person name="Cheng J.F."/>
            <person name="Tapia R."/>
            <person name="Han C."/>
            <person name="Goodwin L."/>
            <person name="Pitluck S."/>
            <person name="Liolios K."/>
            <person name="Pagani I."/>
            <person name="Ivanova N."/>
            <person name="Mavromatis K."/>
            <person name="Pati A."/>
            <person name="Chen A."/>
            <person name="Palaniappan K."/>
            <person name="Land M."/>
            <person name="Hauser L."/>
            <person name="Chang Y.J."/>
            <person name="Jeffries C.D."/>
            <person name="Detter J.C."/>
            <person name="Beck B."/>
            <person name="Woyke T."/>
            <person name="Bristow J."/>
            <person name="Eisen J.A."/>
            <person name="Markowitz V."/>
            <person name="Hugenholtz P."/>
            <person name="Kyrpides N.C."/>
            <person name="Klenk H.P."/>
        </authorList>
    </citation>
    <scope>NUCLEOTIDE SEQUENCE [LARGE SCALE GENOMIC DNA]</scope>
    <source>
        <strain evidence="4">ATCC 43644 / DSM 9630 / IS1B</strain>
    </source>
</reference>
<keyword evidence="4" id="KW-1185">Reference proteome</keyword>
<dbReference type="KEGG" id="ipa:Isop_0783"/>
<accession>E8R1V2</accession>
<evidence type="ECO:0000313" key="4">
    <source>
        <dbReference type="Proteomes" id="UP000008631"/>
    </source>
</evidence>
<feature type="domain" description="4Fe-4S ferredoxin-type" evidence="2">
    <location>
        <begin position="941"/>
        <end position="972"/>
    </location>
</feature>
<dbReference type="Gene3D" id="3.40.50.740">
    <property type="match status" value="1"/>
</dbReference>
<dbReference type="eggNOG" id="COG0437">
    <property type="taxonomic scope" value="Bacteria"/>
</dbReference>
<dbReference type="CDD" id="cd10551">
    <property type="entry name" value="PsrB"/>
    <property type="match status" value="1"/>
</dbReference>
<dbReference type="Gene3D" id="3.30.200.210">
    <property type="match status" value="1"/>
</dbReference>
<feature type="compositionally biased region" description="Basic and acidic residues" evidence="1">
    <location>
        <begin position="804"/>
        <end position="825"/>
    </location>
</feature>
<dbReference type="SUPFAM" id="SSF53706">
    <property type="entry name" value="Formate dehydrogenase/DMSO reductase, domains 1-3"/>
    <property type="match status" value="1"/>
</dbReference>
<feature type="region of interest" description="Disordered" evidence="1">
    <location>
        <begin position="1135"/>
        <end position="1192"/>
    </location>
</feature>
<dbReference type="eggNOG" id="COG0243">
    <property type="taxonomic scope" value="Bacteria"/>
</dbReference>
<dbReference type="NCBIfam" id="TIGR04519">
    <property type="entry name" value="MoCo_extend_TAT"/>
    <property type="match status" value="1"/>
</dbReference>
<dbReference type="OrthoDB" id="9779457at2"/>
<dbReference type="PANTHER" id="PTHR42783:SF3">
    <property type="entry name" value="GLUTAMATE SYNTHASE [NADPH] SMALL CHAIN-RELATED"/>
    <property type="match status" value="1"/>
</dbReference>
<dbReference type="STRING" id="575540.Isop_0783"/>
<dbReference type="InterPro" id="IPR017896">
    <property type="entry name" value="4Fe4S_Fe-S-bd"/>
</dbReference>
<protein>
    <submittedName>
        <fullName evidence="3">Fe-S-cluster-containing hydrogenase components 1-like protein</fullName>
    </submittedName>
</protein>
<feature type="domain" description="4Fe-4S ferredoxin-type" evidence="2">
    <location>
        <begin position="885"/>
        <end position="915"/>
    </location>
</feature>
<gene>
    <name evidence="3" type="ordered locus">Isop_0783</name>
</gene>
<dbReference type="SUPFAM" id="SSF54862">
    <property type="entry name" value="4Fe-4S ferredoxins"/>
    <property type="match status" value="1"/>
</dbReference>
<sequence>MSLESAGGPSSGLVLAESGVESVTQSNPPAPAPAIAVATADLKRPPGRGKAFWRSLEEWADTPEFREYVAKTAPEAAEQLVRSEAAGVDRRRFLQLMAASLSLAGLAGCRRPSIKILPYAKKPETVTPGMPTFYATSMPLKGSAIGLLAESHDGRPTKIEGNPEDPFNKGKADLYAQASVLSLYDPDRSRYPVRRAEGRLSQTTATWAQFDEFAAKVAERARSKGGQGLAILSGTVNSPVFDLIRDHLSQTLPKAVWYRHEPIDNANIVAGWSKALAAPALPRFHYDRAKVVVALDCDFLGVEAEGPRDLNAFAQARRGVSLGGTMNRLYVVENHFTLTGGMADHRLRLPASQVPDYLAVLARRLLERLSDGEADAGVRAFLANFTPTPEFDADWAEKVADDLLDEAHKGRSIVVAGRRQPAAVHALVALLNAKLGNLAPETGPVSVVAPPMDAPDLTDLVAAIDRNEIETLVILDSNPVYSAPADLEFAKKIGQIATVIHIGEELDETGKKALWHLPMAHYLESWGVSRTPEGVLLPIQPLIEPLFNARVGTELVAKLVGLESSHAHELARAGFAKALGLSVDSKEFESAWREFLHLGVKTGIAPPKPAPAATVDPSNVADALKGWSRGPELSRLNLELAFQRDASMDDGRWANNGWLQEVSDPVTKVCWDNCAYVSPATARELGIRTPTSTRQEAELVTLSVGGRSLTVPMIAVPGHADGSITLTLGYGRTEVGRVGQDTGFNAFLLRTTEALDIIAGGVRVERLGRSYPLALTQDHHPIEDPGIAQRIGTLVQIEDYRTAQAKEKAHHDTAHGQEDGHDQIKGGHGADQATSGDHGHGQAGIGTLNFDAGLPFRYGNSPEHPKFFDDIQTQNPDLWSGEQQWGMAIDLNSCVGCNACVVACQAENNIPIVGKDEVIRGREMHWIRNDRYFTGTDADDPGMVFQPLPCQHCENAPCEAVCPVNATVHSDEGLNLQAYNRCIGTRYCANNCPYKVRRFNWFNYNERQLGYTNLRWPKPYGPLTPRAMEETLKMQKNPDVTVRIRGVMEKCSFCIQRIERAKIGVRGAAGQTPGADLRVPDGGIVTACQQTCPTEAIVFGDIKDPNSKVSKLKSLSRDYLLVGDINTRPRVSYQAKLTNPNPNWSNAGRPGGSSPSRSGEGGPVDAAPAGSVTGLESGATVRTADAAEVIQR</sequence>
<name>E8R1V2_ISOPI</name>
<evidence type="ECO:0000259" key="2">
    <source>
        <dbReference type="PROSITE" id="PS51379"/>
    </source>
</evidence>
<dbReference type="PROSITE" id="PS51379">
    <property type="entry name" value="4FE4S_FER_2"/>
    <property type="match status" value="2"/>
</dbReference>
<dbReference type="Proteomes" id="UP000008631">
    <property type="component" value="Chromosome"/>
</dbReference>
<organism evidence="3 4">
    <name type="scientific">Isosphaera pallida (strain ATCC 43644 / DSM 9630 / IS1B)</name>
    <dbReference type="NCBI Taxonomy" id="575540"/>
    <lineage>
        <taxon>Bacteria</taxon>
        <taxon>Pseudomonadati</taxon>
        <taxon>Planctomycetota</taxon>
        <taxon>Planctomycetia</taxon>
        <taxon>Isosphaerales</taxon>
        <taxon>Isosphaeraceae</taxon>
        <taxon>Isosphaera</taxon>
    </lineage>
</organism>
<dbReference type="AlphaFoldDB" id="E8R1V2"/>
<dbReference type="EMBL" id="CP002353">
    <property type="protein sequence ID" value="ADV61374.1"/>
    <property type="molecule type" value="Genomic_DNA"/>
</dbReference>
<evidence type="ECO:0000256" key="1">
    <source>
        <dbReference type="SAM" id="MobiDB-lite"/>
    </source>
</evidence>
<dbReference type="InParanoid" id="E8R1V2"/>
<dbReference type="InterPro" id="IPR030948">
    <property type="entry name" value="TAT_var_transloc_signal_dom"/>
</dbReference>
<reference key="1">
    <citation type="submission" date="2010-11" db="EMBL/GenBank/DDBJ databases">
        <title>The complete sequence of chromosome of Isophaera pallida ATCC 43644.</title>
        <authorList>
            <consortium name="US DOE Joint Genome Institute (JGI-PGF)"/>
            <person name="Lucas S."/>
            <person name="Copeland A."/>
            <person name="Lapidus A."/>
            <person name="Bruce D."/>
            <person name="Goodwin L."/>
            <person name="Pitluck S."/>
            <person name="Kyrpides N."/>
            <person name="Mavromatis K."/>
            <person name="Pagani I."/>
            <person name="Ivanova N."/>
            <person name="Saunders E."/>
            <person name="Brettin T."/>
            <person name="Detter J.C."/>
            <person name="Han C."/>
            <person name="Tapia R."/>
            <person name="Land M."/>
            <person name="Hauser L."/>
            <person name="Markowitz V."/>
            <person name="Cheng J.-F."/>
            <person name="Hugenholtz P."/>
            <person name="Woyke T."/>
            <person name="Wu D."/>
            <person name="Eisen J.A."/>
        </authorList>
    </citation>
    <scope>NUCLEOTIDE SEQUENCE</scope>
    <source>
        <strain>ATCC 43644</strain>
    </source>
</reference>
<dbReference type="CDD" id="cd02784">
    <property type="entry name" value="MopB_CT_PHLH"/>
    <property type="match status" value="1"/>
</dbReference>
<feature type="compositionally biased region" description="Polar residues" evidence="1">
    <location>
        <begin position="1135"/>
        <end position="1146"/>
    </location>
</feature>
<dbReference type="Gene3D" id="3.30.70.20">
    <property type="match status" value="2"/>
</dbReference>
<dbReference type="RefSeq" id="WP_013563663.1">
    <property type="nucleotide sequence ID" value="NC_014962.1"/>
</dbReference>
<dbReference type="HOGENOM" id="CLU_306470_0_0_0"/>
<feature type="region of interest" description="Disordered" evidence="1">
    <location>
        <begin position="804"/>
        <end position="844"/>
    </location>
</feature>